<keyword evidence="1" id="KW-0597">Phosphoprotein</keyword>
<evidence type="ECO:0000313" key="4">
    <source>
        <dbReference type="Proteomes" id="UP000663440"/>
    </source>
</evidence>
<feature type="modified residue" description="4-aspartylphosphate" evidence="1">
    <location>
        <position position="56"/>
    </location>
</feature>
<dbReference type="SMART" id="SM00448">
    <property type="entry name" value="REC"/>
    <property type="match status" value="1"/>
</dbReference>
<dbReference type="InterPro" id="IPR011006">
    <property type="entry name" value="CheY-like_superfamily"/>
</dbReference>
<feature type="domain" description="Response regulatory" evidence="2">
    <location>
        <begin position="3"/>
        <end position="123"/>
    </location>
</feature>
<dbReference type="InterPro" id="IPR052893">
    <property type="entry name" value="TCS_response_regulator"/>
</dbReference>
<dbReference type="PROSITE" id="PS50110">
    <property type="entry name" value="RESPONSE_REGULATORY"/>
    <property type="match status" value="1"/>
</dbReference>
<dbReference type="PANTHER" id="PTHR44520">
    <property type="entry name" value="RESPONSE REGULATOR RCP1-RELATED"/>
    <property type="match status" value="1"/>
</dbReference>
<evidence type="ECO:0000259" key="2">
    <source>
        <dbReference type="PROSITE" id="PS50110"/>
    </source>
</evidence>
<name>A0ABX7QBI5_9FLAO</name>
<organism evidence="3 4">
    <name type="scientific">Flavobacterium endoglycinae</name>
    <dbReference type="NCBI Taxonomy" id="2816357"/>
    <lineage>
        <taxon>Bacteria</taxon>
        <taxon>Pseudomonadati</taxon>
        <taxon>Bacteroidota</taxon>
        <taxon>Flavobacteriia</taxon>
        <taxon>Flavobacteriales</taxon>
        <taxon>Flavobacteriaceae</taxon>
        <taxon>Flavobacterium</taxon>
    </lineage>
</organism>
<evidence type="ECO:0000313" key="3">
    <source>
        <dbReference type="EMBL" id="QSW88401.1"/>
    </source>
</evidence>
<dbReference type="Proteomes" id="UP000663440">
    <property type="component" value="Chromosome"/>
</dbReference>
<reference evidence="3 4" key="1">
    <citation type="submission" date="2021-03" db="EMBL/GenBank/DDBJ databases">
        <title>Flavobacterium kribbensis sp. nov, an endophytic bacteria, isolated from soybean.</title>
        <authorList>
            <person name="Lee J."/>
            <person name="Seo J."/>
        </authorList>
    </citation>
    <scope>NUCLEOTIDE SEQUENCE [LARGE SCALE GENOMIC DNA]</scope>
    <source>
        <strain evidence="3 4">BB8</strain>
    </source>
</reference>
<dbReference type="Gene3D" id="3.40.50.2300">
    <property type="match status" value="1"/>
</dbReference>
<dbReference type="RefSeq" id="WP_207295604.1">
    <property type="nucleotide sequence ID" value="NZ_CP071448.1"/>
</dbReference>
<accession>A0ABX7QBI5</accession>
<evidence type="ECO:0000256" key="1">
    <source>
        <dbReference type="PROSITE-ProRule" id="PRU00169"/>
    </source>
</evidence>
<keyword evidence="4" id="KW-1185">Reference proteome</keyword>
<protein>
    <submittedName>
        <fullName evidence="3">Response regulator</fullName>
    </submittedName>
</protein>
<dbReference type="PANTHER" id="PTHR44520:SF2">
    <property type="entry name" value="RESPONSE REGULATOR RCP1"/>
    <property type="match status" value="1"/>
</dbReference>
<dbReference type="Pfam" id="PF00072">
    <property type="entry name" value="Response_reg"/>
    <property type="match status" value="1"/>
</dbReference>
<proteinExistence type="predicted"/>
<sequence>MKSIFLIDDDADDREIFAECLHSLYPSISYYEAENGMEGFKLLQSGRVVPDLIFLDLNMPIVNGKTFLTQIKLDENFKDIPVIIYTTSSNQSDKDFASKHHAAMFITKQFSMSMIKDDLKKAVIKFLDL</sequence>
<gene>
    <name evidence="3" type="ORF">J0383_19360</name>
</gene>
<dbReference type="InterPro" id="IPR001789">
    <property type="entry name" value="Sig_transdc_resp-reg_receiver"/>
</dbReference>
<dbReference type="EMBL" id="CP071448">
    <property type="protein sequence ID" value="QSW88401.1"/>
    <property type="molecule type" value="Genomic_DNA"/>
</dbReference>
<dbReference type="SUPFAM" id="SSF52172">
    <property type="entry name" value="CheY-like"/>
    <property type="match status" value="1"/>
</dbReference>